<dbReference type="RefSeq" id="WP_019439782.1">
    <property type="nucleotide sequence ID" value="NZ_ALOE01000004.1"/>
</dbReference>
<dbReference type="EMBL" id="CP044399">
    <property type="protein sequence ID" value="QFI37382.1"/>
    <property type="molecule type" value="Genomic_DNA"/>
</dbReference>
<dbReference type="PANTHER" id="PTHR10509:SF14">
    <property type="entry name" value="CAFFEOYL-COA O-METHYLTRANSFERASE 3-RELATED"/>
    <property type="match status" value="1"/>
</dbReference>
<keyword evidence="3" id="KW-0949">S-adenosyl-L-methionine</keyword>
<dbReference type="GO" id="GO:0008757">
    <property type="term" value="F:S-adenosylmethionine-dependent methyltransferase activity"/>
    <property type="evidence" value="ECO:0007669"/>
    <property type="project" value="TreeGrafter"/>
</dbReference>
<dbReference type="PANTHER" id="PTHR10509">
    <property type="entry name" value="O-METHYLTRANSFERASE-RELATED"/>
    <property type="match status" value="1"/>
</dbReference>
<keyword evidence="2 4" id="KW-0808">Transferase</keyword>
<dbReference type="OrthoDB" id="9799672at2"/>
<dbReference type="PROSITE" id="PS51682">
    <property type="entry name" value="SAM_OMT_I"/>
    <property type="match status" value="1"/>
</dbReference>
<dbReference type="SUPFAM" id="SSF53335">
    <property type="entry name" value="S-adenosyl-L-methionine-dependent methyltransferases"/>
    <property type="match status" value="1"/>
</dbReference>
<dbReference type="Gene3D" id="3.40.50.150">
    <property type="entry name" value="Vaccinia Virus protein VP39"/>
    <property type="match status" value="1"/>
</dbReference>
<keyword evidence="1 4" id="KW-0489">Methyltransferase</keyword>
<dbReference type="GO" id="GO:0032259">
    <property type="term" value="P:methylation"/>
    <property type="evidence" value="ECO:0007669"/>
    <property type="project" value="UniProtKB-KW"/>
</dbReference>
<proteinExistence type="predicted"/>
<evidence type="ECO:0000256" key="3">
    <source>
        <dbReference type="ARBA" id="ARBA00022691"/>
    </source>
</evidence>
<dbReference type="GO" id="GO:0008171">
    <property type="term" value="F:O-methyltransferase activity"/>
    <property type="evidence" value="ECO:0007669"/>
    <property type="project" value="InterPro"/>
</dbReference>
<organism evidence="4 5">
    <name type="scientific">Moritella marina ATCC 15381</name>
    <dbReference type="NCBI Taxonomy" id="1202962"/>
    <lineage>
        <taxon>Bacteria</taxon>
        <taxon>Pseudomonadati</taxon>
        <taxon>Pseudomonadota</taxon>
        <taxon>Gammaproteobacteria</taxon>
        <taxon>Alteromonadales</taxon>
        <taxon>Moritellaceae</taxon>
        <taxon>Moritella</taxon>
    </lineage>
</organism>
<name>A0A5J6WLR5_MORMI</name>
<dbReference type="Pfam" id="PF01596">
    <property type="entry name" value="Methyltransf_3"/>
    <property type="match status" value="1"/>
</dbReference>
<dbReference type="AlphaFoldDB" id="A0A5J6WLR5"/>
<reference evidence="4 5" key="1">
    <citation type="submission" date="2019-09" db="EMBL/GenBank/DDBJ databases">
        <title>Hybrid Assembly of the complete Genome of the Deep-Sea Bacterium Moritella marina from long Nanopore and Illumina reads.</title>
        <authorList>
            <person name="Magin S."/>
            <person name="Georgoulis A."/>
            <person name="Papadimitriou K."/>
            <person name="Iliakis G."/>
            <person name="Vorgias C.E."/>
        </authorList>
    </citation>
    <scope>NUCLEOTIDE SEQUENCE [LARGE SCALE GENOMIC DNA]</scope>
    <source>
        <strain evidence="4 5">MP-1</strain>
    </source>
</reference>
<keyword evidence="5" id="KW-1185">Reference proteome</keyword>
<dbReference type="InterPro" id="IPR002935">
    <property type="entry name" value="SAM_O-MeTrfase"/>
</dbReference>
<dbReference type="CDD" id="cd02440">
    <property type="entry name" value="AdoMet_MTases"/>
    <property type="match status" value="1"/>
</dbReference>
<dbReference type="InterPro" id="IPR050362">
    <property type="entry name" value="Cation-dep_OMT"/>
</dbReference>
<gene>
    <name evidence="4" type="ORF">FR932_05835</name>
</gene>
<evidence type="ECO:0000313" key="5">
    <source>
        <dbReference type="Proteomes" id="UP000327424"/>
    </source>
</evidence>
<dbReference type="KEGG" id="mmaa:FR932_05835"/>
<evidence type="ECO:0000256" key="1">
    <source>
        <dbReference type="ARBA" id="ARBA00022603"/>
    </source>
</evidence>
<sequence length="218" mass="24827">MKYLKFDDQLNQYISKHNNQDDDLLKELRELTYQKTGRRMMISPDQAQFFRTLLALIKPKKILEIGVFTGYSSTVMARSVPDDTRIVACDISEEWTAIAKEFWIKANIDHKISLRLGNANQTLSDLIDSDNISTFDMAFIDADKISYDSYFEKAYQLLKPGGTIIIDNVLWKGTVADPERIDDDITALRQLNDKLAADPRVQSTLLPIGDGMLMIAKL</sequence>
<evidence type="ECO:0000256" key="2">
    <source>
        <dbReference type="ARBA" id="ARBA00022679"/>
    </source>
</evidence>
<accession>A0A5J6WLR5</accession>
<protein>
    <submittedName>
        <fullName evidence="4">Methyltransferase domain-containing protein</fullName>
    </submittedName>
</protein>
<dbReference type="Proteomes" id="UP000327424">
    <property type="component" value="Chromosome"/>
</dbReference>
<dbReference type="InterPro" id="IPR029063">
    <property type="entry name" value="SAM-dependent_MTases_sf"/>
</dbReference>
<evidence type="ECO:0000313" key="4">
    <source>
        <dbReference type="EMBL" id="QFI37382.1"/>
    </source>
</evidence>